<dbReference type="InterPro" id="IPR045467">
    <property type="entry name" value="DUF6497"/>
</dbReference>
<dbReference type="AlphaFoldDB" id="A0A0M6YLT6"/>
<reference evidence="1 2" key="1">
    <citation type="submission" date="2015-07" db="EMBL/GenBank/DDBJ databases">
        <authorList>
            <person name="Noorani M."/>
        </authorList>
    </citation>
    <scope>NUCLEOTIDE SEQUENCE [LARGE SCALE GENOMIC DNA]</scope>
    <source>
        <strain evidence="1 2">CECT 7802</strain>
    </source>
</reference>
<dbReference type="Pfam" id="PF20107">
    <property type="entry name" value="DUF6497"/>
    <property type="match status" value="1"/>
</dbReference>
<keyword evidence="2" id="KW-1185">Reference proteome</keyword>
<organism evidence="1 2">
    <name type="scientific">Jannaschia donghaensis</name>
    <dbReference type="NCBI Taxonomy" id="420998"/>
    <lineage>
        <taxon>Bacteria</taxon>
        <taxon>Pseudomonadati</taxon>
        <taxon>Pseudomonadota</taxon>
        <taxon>Alphaproteobacteria</taxon>
        <taxon>Rhodobacterales</taxon>
        <taxon>Roseobacteraceae</taxon>
        <taxon>Jannaschia</taxon>
    </lineage>
</organism>
<dbReference type="STRING" id="420998.JDO7802_03371"/>
<sequence length="115" mass="12254">MAAAQNALPSGQPLVLWEVVWERVEGAGTQAVFRFIAPQIARDGGTVDADAAFTDLDWLCTTHAIPVARLPAARADTVVVTLMDRPVARGTTDAAATQYFGVYTIENGECSPSDF</sequence>
<evidence type="ECO:0000313" key="2">
    <source>
        <dbReference type="Proteomes" id="UP000049222"/>
    </source>
</evidence>
<dbReference type="EMBL" id="CXSU01000012">
    <property type="protein sequence ID" value="CTQ51332.1"/>
    <property type="molecule type" value="Genomic_DNA"/>
</dbReference>
<proteinExistence type="predicted"/>
<dbReference type="Proteomes" id="UP000049222">
    <property type="component" value="Unassembled WGS sequence"/>
</dbReference>
<protein>
    <submittedName>
        <fullName evidence="1">Uncharacterized protein</fullName>
    </submittedName>
</protein>
<gene>
    <name evidence="1" type="ORF">JDO7802_03371</name>
</gene>
<accession>A0A0M6YLT6</accession>
<name>A0A0M6YLT6_9RHOB</name>
<evidence type="ECO:0000313" key="1">
    <source>
        <dbReference type="EMBL" id="CTQ51332.1"/>
    </source>
</evidence>